<keyword evidence="3 5" id="KW-0808">Transferase</keyword>
<keyword evidence="7" id="KW-1185">Reference proteome</keyword>
<dbReference type="STRING" id="6290.A0A0N4WY28"/>
<proteinExistence type="inferred from homology"/>
<dbReference type="InterPro" id="IPR027417">
    <property type="entry name" value="P-loop_NTPase"/>
</dbReference>
<evidence type="ECO:0000256" key="3">
    <source>
        <dbReference type="ARBA" id="ARBA00022679"/>
    </source>
</evidence>
<comment type="function">
    <text evidence="5">Catalyzes the O-sulfation of tyrosine residues within acidic motifs of polypeptides, using 3'-phosphoadenylyl sulfate (PAPS) as cosubstrate.</text>
</comment>
<dbReference type="EMBL" id="UZAF01019567">
    <property type="protein sequence ID" value="VDO61482.1"/>
    <property type="molecule type" value="Genomic_DNA"/>
</dbReference>
<dbReference type="AlphaFoldDB" id="A0A0N4WY28"/>
<evidence type="ECO:0000256" key="4">
    <source>
        <dbReference type="ARBA" id="ARBA00048460"/>
    </source>
</evidence>
<dbReference type="Pfam" id="PF13469">
    <property type="entry name" value="Sulfotransfer_3"/>
    <property type="match status" value="1"/>
</dbReference>
<evidence type="ECO:0000256" key="5">
    <source>
        <dbReference type="RuleBase" id="RU365018"/>
    </source>
</evidence>
<evidence type="ECO:0000313" key="6">
    <source>
        <dbReference type="EMBL" id="VDO61482.1"/>
    </source>
</evidence>
<organism evidence="8">
    <name type="scientific">Haemonchus placei</name>
    <name type="common">Barber's pole worm</name>
    <dbReference type="NCBI Taxonomy" id="6290"/>
    <lineage>
        <taxon>Eukaryota</taxon>
        <taxon>Metazoa</taxon>
        <taxon>Ecdysozoa</taxon>
        <taxon>Nematoda</taxon>
        <taxon>Chromadorea</taxon>
        <taxon>Rhabditida</taxon>
        <taxon>Rhabditina</taxon>
        <taxon>Rhabditomorpha</taxon>
        <taxon>Strongyloidea</taxon>
        <taxon>Trichostrongylidae</taxon>
        <taxon>Haemonchus</taxon>
    </lineage>
</organism>
<dbReference type="Gene3D" id="3.40.50.300">
    <property type="entry name" value="P-loop containing nucleotide triphosphate hydrolases"/>
    <property type="match status" value="1"/>
</dbReference>
<comment type="catalytic activity">
    <reaction evidence="4 5">
        <text>L-tyrosyl-[protein] + 3'-phosphoadenylyl sulfate = O-sulfo-L-tyrosine-[protein] + adenosine 3',5'-bisphosphate + H(+)</text>
        <dbReference type="Rhea" id="RHEA:16801"/>
        <dbReference type="Rhea" id="RHEA-COMP:10136"/>
        <dbReference type="Rhea" id="RHEA-COMP:11688"/>
        <dbReference type="ChEBI" id="CHEBI:15378"/>
        <dbReference type="ChEBI" id="CHEBI:46858"/>
        <dbReference type="ChEBI" id="CHEBI:58339"/>
        <dbReference type="ChEBI" id="CHEBI:58343"/>
        <dbReference type="ChEBI" id="CHEBI:65286"/>
        <dbReference type="EC" id="2.8.2.20"/>
    </reaction>
</comment>
<dbReference type="PANTHER" id="PTHR12788">
    <property type="entry name" value="PROTEIN-TYROSINE SULFOTRANSFERASE 2"/>
    <property type="match status" value="1"/>
</dbReference>
<gene>
    <name evidence="6" type="ORF">HPLM_LOCUS16748</name>
</gene>
<comment type="similarity">
    <text evidence="1 5">Belongs to the protein sulfotransferase family.</text>
</comment>
<protein>
    <recommendedName>
        <fullName evidence="2 5">Protein-tyrosine sulfotransferase</fullName>
        <ecNumber evidence="2 5">2.8.2.20</ecNumber>
    </recommendedName>
</protein>
<dbReference type="OrthoDB" id="545675at2759"/>
<dbReference type="OMA" id="HEEMINK"/>
<sequence length="146" mass="17006">MTEIYALALKSWMNPATLFSQLKEILIKEYPGFAKKQVIREHGSMAKRLCNKDPFTAFHLPTLIRMFPNAKHILMIRDARATIHSMIERNVPVSGFNHSNPEVYYERLVQRPSDEARRILHFLDVPWSDDVLSHQDKIGDEIHLNP</sequence>
<accession>A0A0N4WY28</accession>
<evidence type="ECO:0000313" key="8">
    <source>
        <dbReference type="WBParaSite" id="HPLM_0001675601-mRNA-1"/>
    </source>
</evidence>
<name>A0A0N4WY28_HAEPC</name>
<reference evidence="8" key="1">
    <citation type="submission" date="2017-02" db="UniProtKB">
        <authorList>
            <consortium name="WormBaseParasite"/>
        </authorList>
    </citation>
    <scope>IDENTIFICATION</scope>
</reference>
<reference evidence="6 7" key="2">
    <citation type="submission" date="2018-11" db="EMBL/GenBank/DDBJ databases">
        <authorList>
            <consortium name="Pathogen Informatics"/>
        </authorList>
    </citation>
    <scope>NUCLEOTIDE SEQUENCE [LARGE SCALE GENOMIC DNA]</scope>
    <source>
        <strain evidence="6 7">MHpl1</strain>
    </source>
</reference>
<dbReference type="SUPFAM" id="SSF52540">
    <property type="entry name" value="P-loop containing nucleoside triphosphate hydrolases"/>
    <property type="match status" value="1"/>
</dbReference>
<dbReference type="GO" id="GO:0005794">
    <property type="term" value="C:Golgi apparatus"/>
    <property type="evidence" value="ECO:0007669"/>
    <property type="project" value="TreeGrafter"/>
</dbReference>
<dbReference type="GO" id="GO:0008476">
    <property type="term" value="F:protein-tyrosine sulfotransferase activity"/>
    <property type="evidence" value="ECO:0007669"/>
    <property type="project" value="UniProtKB-EC"/>
</dbReference>
<dbReference type="Proteomes" id="UP000268014">
    <property type="component" value="Unassembled WGS sequence"/>
</dbReference>
<dbReference type="PANTHER" id="PTHR12788:SF7">
    <property type="entry name" value="PROTEIN-TYROSINE SULFOTRANSFERASE-RELATED"/>
    <property type="match status" value="1"/>
</dbReference>
<evidence type="ECO:0000313" key="7">
    <source>
        <dbReference type="Proteomes" id="UP000268014"/>
    </source>
</evidence>
<evidence type="ECO:0000256" key="2">
    <source>
        <dbReference type="ARBA" id="ARBA00013262"/>
    </source>
</evidence>
<dbReference type="WBParaSite" id="HPLM_0001675601-mRNA-1">
    <property type="protein sequence ID" value="HPLM_0001675601-mRNA-1"/>
    <property type="gene ID" value="HPLM_0001675601"/>
</dbReference>
<dbReference type="InterPro" id="IPR026634">
    <property type="entry name" value="TPST-like"/>
</dbReference>
<evidence type="ECO:0000256" key="1">
    <source>
        <dbReference type="ARBA" id="ARBA00009988"/>
    </source>
</evidence>
<dbReference type="EC" id="2.8.2.20" evidence="2 5"/>